<organism evidence="3 4">
    <name type="scientific">Luteimonas salinilitoris</name>
    <dbReference type="NCBI Taxonomy" id="3237697"/>
    <lineage>
        <taxon>Bacteria</taxon>
        <taxon>Pseudomonadati</taxon>
        <taxon>Pseudomonadota</taxon>
        <taxon>Gammaproteobacteria</taxon>
        <taxon>Lysobacterales</taxon>
        <taxon>Lysobacteraceae</taxon>
        <taxon>Luteimonas</taxon>
    </lineage>
</organism>
<proteinExistence type="predicted"/>
<dbReference type="EMBL" id="JBFWIC010000036">
    <property type="protein sequence ID" value="MEZ0476453.1"/>
    <property type="molecule type" value="Genomic_DNA"/>
</dbReference>
<evidence type="ECO:0000313" key="4">
    <source>
        <dbReference type="Proteomes" id="UP001566331"/>
    </source>
</evidence>
<sequence length="118" mass="12369">MFLQASAFGIVLALTACASLPPPTTELAAAQQSVARASDADADQYAPEEIAQARTLLGQAQAAMAGGRERDARSAALSASALADLARARSREAVANTELAQRRAQISRLREQLGMEED</sequence>
<accession>A0ABV4HV35</accession>
<comment type="caution">
    <text evidence="3">The sequence shown here is derived from an EMBL/GenBank/DDBJ whole genome shotgun (WGS) entry which is preliminary data.</text>
</comment>
<feature type="chain" id="PRO_5046593767" evidence="1">
    <location>
        <begin position="19"/>
        <end position="118"/>
    </location>
</feature>
<keyword evidence="1" id="KW-0732">Signal</keyword>
<dbReference type="Gene3D" id="1.20.1270.390">
    <property type="match status" value="1"/>
</dbReference>
<gene>
    <name evidence="3" type="ORF">AB6713_17805</name>
</gene>
<name>A0ABV4HV35_9GAMM</name>
<evidence type="ECO:0000256" key="1">
    <source>
        <dbReference type="SAM" id="SignalP"/>
    </source>
</evidence>
<evidence type="ECO:0000259" key="2">
    <source>
        <dbReference type="Pfam" id="PF14346"/>
    </source>
</evidence>
<feature type="domain" description="DUF4398" evidence="2">
    <location>
        <begin position="25"/>
        <end position="101"/>
    </location>
</feature>
<reference evidence="3 4" key="1">
    <citation type="submission" date="2024-07" db="EMBL/GenBank/DDBJ databases">
        <title>Luteimonas salilacus sp. nov., isolated from the shore soil of Salt Lake in Tibet of China.</title>
        <authorList>
            <person name="Zhang X."/>
            <person name="Li A."/>
        </authorList>
    </citation>
    <scope>NUCLEOTIDE SEQUENCE [LARGE SCALE GENOMIC DNA]</scope>
    <source>
        <strain evidence="3 4">B3-2-R+30</strain>
    </source>
</reference>
<dbReference type="RefSeq" id="WP_370563737.1">
    <property type="nucleotide sequence ID" value="NZ_JBFWIB010000004.1"/>
</dbReference>
<dbReference type="Pfam" id="PF14346">
    <property type="entry name" value="DUF4398"/>
    <property type="match status" value="1"/>
</dbReference>
<evidence type="ECO:0000313" key="3">
    <source>
        <dbReference type="EMBL" id="MEZ0476453.1"/>
    </source>
</evidence>
<keyword evidence="4" id="KW-1185">Reference proteome</keyword>
<feature type="signal peptide" evidence="1">
    <location>
        <begin position="1"/>
        <end position="18"/>
    </location>
</feature>
<protein>
    <submittedName>
        <fullName evidence="3">DUF4398 domain-containing protein</fullName>
    </submittedName>
</protein>
<dbReference type="Proteomes" id="UP001566331">
    <property type="component" value="Unassembled WGS sequence"/>
</dbReference>
<dbReference type="InterPro" id="IPR025511">
    <property type="entry name" value="DUF4398"/>
</dbReference>